<keyword evidence="2" id="KW-1185">Reference proteome</keyword>
<sequence length="178" mass="17976">MIDTLSGRGSNGTASSVVAASAITVYVNYLTSGSGSTAGNYGWASAVSLLDSTKSTISAGGNPTYTEYQIVQYSNNTYRVDTHSRPLSSVIGSSAASYGTGGWTPFGNINNGGEGVVTWNSVGPPTNGDPSSAFSKTFPGGTGGPAPTGNFTNVAVAPGISYDIVVPPGGTITFTYYQ</sequence>
<organism evidence="1 2">
    <name type="scientific">Massilia frigida</name>
    <dbReference type="NCBI Taxonomy" id="2609281"/>
    <lineage>
        <taxon>Bacteria</taxon>
        <taxon>Pseudomonadati</taxon>
        <taxon>Pseudomonadota</taxon>
        <taxon>Betaproteobacteria</taxon>
        <taxon>Burkholderiales</taxon>
        <taxon>Oxalobacteraceae</taxon>
        <taxon>Telluria group</taxon>
        <taxon>Massilia</taxon>
    </lineage>
</organism>
<dbReference type="RefSeq" id="WP_167085258.1">
    <property type="nucleotide sequence ID" value="NZ_WHJG01000003.1"/>
</dbReference>
<dbReference type="Proteomes" id="UP000621455">
    <property type="component" value="Unassembled WGS sequence"/>
</dbReference>
<evidence type="ECO:0000313" key="2">
    <source>
        <dbReference type="Proteomes" id="UP000621455"/>
    </source>
</evidence>
<dbReference type="EMBL" id="WHJG01000003">
    <property type="protein sequence ID" value="NHZ78451.1"/>
    <property type="molecule type" value="Genomic_DNA"/>
</dbReference>
<proteinExistence type="predicted"/>
<accession>A0ABX0MZQ8</accession>
<comment type="caution">
    <text evidence="1">The sequence shown here is derived from an EMBL/GenBank/DDBJ whole genome shotgun (WGS) entry which is preliminary data.</text>
</comment>
<reference evidence="1 2" key="1">
    <citation type="submission" date="2019-10" db="EMBL/GenBank/DDBJ databases">
        <title>Taxonomy of Antarctic Massilia spp.: description of Massilia rubra sp. nov., Massilia aquatica sp. nov., Massilia mucilaginosa sp. nov., Massilia frigida sp. nov. isolated from streams, lakes and regoliths.</title>
        <authorList>
            <person name="Holochova P."/>
            <person name="Sedlacek I."/>
            <person name="Kralova S."/>
            <person name="Maslanova I."/>
            <person name="Busse H.-J."/>
            <person name="Stankova E."/>
            <person name="Vrbovska V."/>
            <person name="Kovarovic V."/>
            <person name="Bartak M."/>
            <person name="Svec P."/>
            <person name="Pantucek R."/>
        </authorList>
    </citation>
    <scope>NUCLEOTIDE SEQUENCE [LARGE SCALE GENOMIC DNA]</scope>
    <source>
        <strain evidence="1 2">CCM 8695</strain>
    </source>
</reference>
<name>A0ABX0MZQ8_9BURK</name>
<evidence type="ECO:0000313" key="1">
    <source>
        <dbReference type="EMBL" id="NHZ78451.1"/>
    </source>
</evidence>
<gene>
    <name evidence="1" type="ORF">F2P44_04005</name>
</gene>
<protein>
    <submittedName>
        <fullName evidence="1">Uncharacterized protein</fullName>
    </submittedName>
</protein>